<organism evidence="1 2">
    <name type="scientific">Aerophobetes bacterium</name>
    <dbReference type="NCBI Taxonomy" id="2030807"/>
    <lineage>
        <taxon>Bacteria</taxon>
        <taxon>Candidatus Aerophobota</taxon>
    </lineage>
</organism>
<protein>
    <submittedName>
        <fullName evidence="1">Uncharacterized protein</fullName>
    </submittedName>
</protein>
<comment type="caution">
    <text evidence="1">The sequence shown here is derived from an EMBL/GenBank/DDBJ whole genome shotgun (WGS) entry which is preliminary data.</text>
</comment>
<dbReference type="Proteomes" id="UP000316360">
    <property type="component" value="Unassembled WGS sequence"/>
</dbReference>
<dbReference type="AlphaFoldDB" id="A0A523S0L9"/>
<sequence>MAGKRIDKVEKEKRIYQVSLLLRRRPTGFIVDFIRQQWGVERAQAFNYIKLAKEEWARYFANMKSSGIGYHISQMREIKDKAYGENDLRLVFDVAKEEAKLMGMEIERKEIGGPGSFAEWMKDTIAKEKELKAHNGNK</sequence>
<proteinExistence type="predicted"/>
<gene>
    <name evidence="1" type="ORF">E3J84_02670</name>
</gene>
<dbReference type="EMBL" id="SOKJ01000142">
    <property type="protein sequence ID" value="TET11575.1"/>
    <property type="molecule type" value="Genomic_DNA"/>
</dbReference>
<evidence type="ECO:0000313" key="2">
    <source>
        <dbReference type="Proteomes" id="UP000316360"/>
    </source>
</evidence>
<reference evidence="1 2" key="1">
    <citation type="submission" date="2019-03" db="EMBL/GenBank/DDBJ databases">
        <title>Metabolic potential of uncultured bacteria and archaea associated with petroleum seepage in deep-sea sediments.</title>
        <authorList>
            <person name="Dong X."/>
            <person name="Hubert C."/>
        </authorList>
    </citation>
    <scope>NUCLEOTIDE SEQUENCE [LARGE SCALE GENOMIC DNA]</scope>
    <source>
        <strain evidence="1">E44_bin7</strain>
    </source>
</reference>
<name>A0A523S0L9_UNCAE</name>
<accession>A0A523S0L9</accession>
<evidence type="ECO:0000313" key="1">
    <source>
        <dbReference type="EMBL" id="TET11575.1"/>
    </source>
</evidence>